<dbReference type="Gene3D" id="1.10.10.60">
    <property type="entry name" value="Homeodomain-like"/>
    <property type="match status" value="1"/>
</dbReference>
<comment type="caution">
    <text evidence="2">The sequence shown here is derived from an EMBL/GenBank/DDBJ whole genome shotgun (WGS) entry which is preliminary data.</text>
</comment>
<dbReference type="EMBL" id="JBHLZF010000002">
    <property type="protein sequence ID" value="MFB9898177.1"/>
    <property type="molecule type" value="Genomic_DNA"/>
</dbReference>
<evidence type="ECO:0000259" key="1">
    <source>
        <dbReference type="SMART" id="SM00382"/>
    </source>
</evidence>
<dbReference type="InterPro" id="IPR001387">
    <property type="entry name" value="Cro/C1-type_HTH"/>
</dbReference>
<organism evidence="2 3">
    <name type="scientific">Hallella seregens ATCC 51272</name>
    <dbReference type="NCBI Taxonomy" id="1336250"/>
    <lineage>
        <taxon>Bacteria</taxon>
        <taxon>Pseudomonadati</taxon>
        <taxon>Bacteroidota</taxon>
        <taxon>Bacteroidia</taxon>
        <taxon>Bacteroidales</taxon>
        <taxon>Prevotellaceae</taxon>
        <taxon>Hallella</taxon>
    </lineage>
</organism>
<dbReference type="SMART" id="SM00382">
    <property type="entry name" value="AAA"/>
    <property type="match status" value="1"/>
</dbReference>
<accession>A0ABV5ZLC9</accession>
<dbReference type="RefSeq" id="WP_027953035.1">
    <property type="nucleotide sequence ID" value="NZ_JBHLZF010000002.1"/>
</dbReference>
<reference evidence="2 3" key="1">
    <citation type="submission" date="2024-09" db="EMBL/GenBank/DDBJ databases">
        <authorList>
            <person name="Sun Q."/>
            <person name="Mori K."/>
        </authorList>
    </citation>
    <scope>NUCLEOTIDE SEQUENCE [LARGE SCALE GENOMIC DNA]</scope>
    <source>
        <strain evidence="2 3">ATCC 51272</strain>
    </source>
</reference>
<dbReference type="Gene3D" id="3.40.50.300">
    <property type="entry name" value="P-loop containing nucleotide triphosphate hydrolases"/>
    <property type="match status" value="2"/>
</dbReference>
<dbReference type="InterPro" id="IPR027417">
    <property type="entry name" value="P-loop_NTPase"/>
</dbReference>
<dbReference type="Proteomes" id="UP001589688">
    <property type="component" value="Unassembled WGS sequence"/>
</dbReference>
<dbReference type="Pfam" id="PF13481">
    <property type="entry name" value="AAA_25"/>
    <property type="match status" value="1"/>
</dbReference>
<evidence type="ECO:0000313" key="2">
    <source>
        <dbReference type="EMBL" id="MFB9898177.1"/>
    </source>
</evidence>
<feature type="domain" description="AAA+ ATPase" evidence="1">
    <location>
        <begin position="65"/>
        <end position="225"/>
    </location>
</feature>
<evidence type="ECO:0000313" key="3">
    <source>
        <dbReference type="Proteomes" id="UP001589688"/>
    </source>
</evidence>
<proteinExistence type="predicted"/>
<dbReference type="CDD" id="cd00093">
    <property type="entry name" value="HTH_XRE"/>
    <property type="match status" value="1"/>
</dbReference>
<dbReference type="InterPro" id="IPR003593">
    <property type="entry name" value="AAA+_ATPase"/>
</dbReference>
<gene>
    <name evidence="2" type="ORF">ACFFK8_10355</name>
</gene>
<sequence>MTMAELSKNISKPPEVDYILSSFQQLQEQQAVDAGGFHVAAMNDCLKAAKSLPPLLVLYPNIVLEGDLCIIFGQSGIGKTIFAMQVARDIAAQGKRVLYADFEMTLRQLALRYEVPNFPPTFFRAEMDRDNLIDDVLKGIEKAAVANLAEVVFIDNITALSQSLDKSFDAGSLMALLNALKRKYKWTLVVLNHVPKMFSGSVPLSLSAIQGSAKLNQLIDDAVGLGQSGRDKSLVYVKQCKWRNGEVVLDADNVALYERAKNKDGNLCFTFRGYDTEVAHLEMTGTNGREELKSRVRELSSQGMKQQDIARECGITQSKVSRLLNR</sequence>
<dbReference type="SUPFAM" id="SSF52540">
    <property type="entry name" value="P-loop containing nucleoside triphosphate hydrolases"/>
    <property type="match status" value="1"/>
</dbReference>
<protein>
    <submittedName>
        <fullName evidence="2">AAA family ATPase</fullName>
    </submittedName>
</protein>
<keyword evidence="3" id="KW-1185">Reference proteome</keyword>
<name>A0ABV5ZLC9_9BACT</name>